<keyword evidence="4" id="KW-0812">Transmembrane</keyword>
<evidence type="ECO:0000256" key="2">
    <source>
        <dbReference type="ARBA" id="ARBA00022884"/>
    </source>
</evidence>
<dbReference type="Gene3D" id="3.30.160.20">
    <property type="match status" value="3"/>
</dbReference>
<dbReference type="PROSITE" id="PS50137">
    <property type="entry name" value="DS_RBD"/>
    <property type="match status" value="3"/>
</dbReference>
<dbReference type="Pfam" id="PF00035">
    <property type="entry name" value="dsrm"/>
    <property type="match status" value="3"/>
</dbReference>
<evidence type="ECO:0000256" key="3">
    <source>
        <dbReference type="PROSITE-ProRule" id="PRU00266"/>
    </source>
</evidence>
<dbReference type="InterPro" id="IPR044450">
    <property type="entry name" value="AtDRB-like_DSRM_1"/>
</dbReference>
<evidence type="ECO:0000313" key="7">
    <source>
        <dbReference type="Proteomes" id="UP001603857"/>
    </source>
</evidence>
<dbReference type="PANTHER" id="PTHR46031:SF16">
    <property type="entry name" value="DOUBLE-STRANDED RNA-BINDING PROTEIN 4"/>
    <property type="match status" value="1"/>
</dbReference>
<protein>
    <recommendedName>
        <fullName evidence="5">DRBM domain-containing protein</fullName>
    </recommendedName>
</protein>
<name>A0ABD1MH30_9FABA</name>
<accession>A0ABD1MH30</accession>
<dbReference type="CDD" id="cd19907">
    <property type="entry name" value="DSRM_AtDRB-like_rpt1"/>
    <property type="match status" value="1"/>
</dbReference>
<proteinExistence type="predicted"/>
<evidence type="ECO:0000256" key="4">
    <source>
        <dbReference type="SAM" id="Phobius"/>
    </source>
</evidence>
<evidence type="ECO:0000259" key="5">
    <source>
        <dbReference type="PROSITE" id="PS50137"/>
    </source>
</evidence>
<keyword evidence="7" id="KW-1185">Reference proteome</keyword>
<feature type="transmembrane region" description="Helical" evidence="4">
    <location>
        <begin position="310"/>
        <end position="332"/>
    </location>
</feature>
<feature type="domain" description="DRBM" evidence="5">
    <location>
        <begin position="1"/>
        <end position="70"/>
    </location>
</feature>
<dbReference type="SMART" id="SM00358">
    <property type="entry name" value="DSRM"/>
    <property type="match status" value="3"/>
</dbReference>
<dbReference type="Proteomes" id="UP001603857">
    <property type="component" value="Unassembled WGS sequence"/>
</dbReference>
<dbReference type="AlphaFoldDB" id="A0ABD1MH30"/>
<evidence type="ECO:0000313" key="6">
    <source>
        <dbReference type="EMBL" id="KAL2335114.1"/>
    </source>
</evidence>
<dbReference type="PANTHER" id="PTHR46031">
    <property type="match status" value="1"/>
</dbReference>
<comment type="caution">
    <text evidence="6">The sequence shown here is derived from an EMBL/GenBank/DDBJ whole genome shotgun (WGS) entry which is preliminary data.</text>
</comment>
<dbReference type="SUPFAM" id="SSF54768">
    <property type="entry name" value="dsRNA-binding domain-like"/>
    <property type="match status" value="3"/>
</dbReference>
<gene>
    <name evidence="6" type="ORF">Fmac_016327</name>
</gene>
<reference evidence="6 7" key="1">
    <citation type="submission" date="2024-08" db="EMBL/GenBank/DDBJ databases">
        <title>Insights into the chromosomal genome structure of Flemingia macrophylla.</title>
        <authorList>
            <person name="Ding Y."/>
            <person name="Zhao Y."/>
            <person name="Bi W."/>
            <person name="Wu M."/>
            <person name="Zhao G."/>
            <person name="Gong Y."/>
            <person name="Li W."/>
            <person name="Zhang P."/>
        </authorList>
    </citation>
    <scope>NUCLEOTIDE SEQUENCE [LARGE SCALE GENOMIC DNA]</scope>
    <source>
        <strain evidence="6">DYQJB</strain>
        <tissue evidence="6">Leaf</tissue>
    </source>
</reference>
<dbReference type="InterPro" id="IPR014720">
    <property type="entry name" value="dsRBD_dom"/>
</dbReference>
<keyword evidence="1" id="KW-0677">Repeat</keyword>
<organism evidence="6 7">
    <name type="scientific">Flemingia macrophylla</name>
    <dbReference type="NCBI Taxonomy" id="520843"/>
    <lineage>
        <taxon>Eukaryota</taxon>
        <taxon>Viridiplantae</taxon>
        <taxon>Streptophyta</taxon>
        <taxon>Embryophyta</taxon>
        <taxon>Tracheophyta</taxon>
        <taxon>Spermatophyta</taxon>
        <taxon>Magnoliopsida</taxon>
        <taxon>eudicotyledons</taxon>
        <taxon>Gunneridae</taxon>
        <taxon>Pentapetalae</taxon>
        <taxon>rosids</taxon>
        <taxon>fabids</taxon>
        <taxon>Fabales</taxon>
        <taxon>Fabaceae</taxon>
        <taxon>Papilionoideae</taxon>
        <taxon>50 kb inversion clade</taxon>
        <taxon>NPAAA clade</taxon>
        <taxon>indigoferoid/millettioid clade</taxon>
        <taxon>Phaseoleae</taxon>
        <taxon>Flemingia</taxon>
    </lineage>
</organism>
<dbReference type="CDD" id="cd00048">
    <property type="entry name" value="DSRM_SF"/>
    <property type="match status" value="1"/>
</dbReference>
<dbReference type="GO" id="GO:0003723">
    <property type="term" value="F:RNA binding"/>
    <property type="evidence" value="ECO:0007669"/>
    <property type="project" value="UniProtKB-UniRule"/>
</dbReference>
<dbReference type="EMBL" id="JBGMDY010000005">
    <property type="protein sequence ID" value="KAL2335114.1"/>
    <property type="molecule type" value="Genomic_DNA"/>
</dbReference>
<sequence length="505" mass="55717">MYKTKIQELCEKLSWPLPTYQNNREGPEHNPHFTSTIIVNGVSFHTPTPTRQAKQAQNEAAMLAFLHFSPSTPPPPQQNLYISTLSSFPQPSLCDGLADCGSGSVVVVVDGAIPASGVLQQPNLEPVCQVKGTSSAVRDKLTVEDQKSSNSLPSTKQALSSGSKGERIFLLFQRRRVVFRNGNWTRPNFVGENSRLLNLGSDFSLLLKWDRPASHHAPIPTPQPYLPCNHTYPVVKDANLNEDPTEIRPRVGMGLKVGSESTKLKPRLGTRVDMGLKVGNGNTKPSPRQFLYCEECKVFTSITPRDSLNLFALLSALSALIPIIVAAIRHYARTLESKKVRAQPRVTSPFIQIKKGTDILHLYKNQLQSYVQKRNLGLPVYSSEWEGPPHAMRFKCKVTVGGQTYESEKLYSTLKDAEHAAAEVALKSLPPDGAQEASLNHLFGEAHIPKFVSQVEVEGEVFSGQEAKSKKQAELSAAKVAYVALKERKDLSQNWDCGDVVAIEE</sequence>
<keyword evidence="2 3" id="KW-0694">RNA-binding</keyword>
<keyword evidence="4" id="KW-1133">Transmembrane helix</keyword>
<feature type="domain" description="DRBM" evidence="5">
    <location>
        <begin position="362"/>
        <end position="431"/>
    </location>
</feature>
<evidence type="ECO:0000256" key="1">
    <source>
        <dbReference type="ARBA" id="ARBA00022737"/>
    </source>
</evidence>
<feature type="domain" description="DRBM" evidence="5">
    <location>
        <begin position="444"/>
        <end position="487"/>
    </location>
</feature>
<keyword evidence="4" id="KW-0472">Membrane</keyword>